<evidence type="ECO:0000256" key="1">
    <source>
        <dbReference type="ARBA" id="ARBA00004477"/>
    </source>
</evidence>
<dbReference type="GO" id="GO:0006629">
    <property type="term" value="P:lipid metabolic process"/>
    <property type="evidence" value="ECO:0007669"/>
    <property type="project" value="UniProtKB-KW"/>
</dbReference>
<evidence type="ECO:0000313" key="8">
    <source>
        <dbReference type="Proteomes" id="UP000235220"/>
    </source>
</evidence>
<sequence length="463" mass="53308">MEEPKSPENVLDSNVDHGFLHSRDEFPRFECKDSVKSENLLDVLKCRLIKWTIDGVDMVFKDQKSLKSNRFASGLGKQSFLSDNQNGSGWNTTSQSCQDCAESTYQAKRDKASSTMQEIERACSNCDDRQVDLRRDQFDATSEWDNEHAHVPSGSYYDHFPFNFLPFRPLLLIKFIGFQLNLLVRIFTFPIWLSYFPFMFMLFPFQTLRHIRGYMMRKLFGRWDVTYMNVTSSVTECVNAQKSVVVRVGRAIFSVIYVLCMLLALLASGRFIPYNHKLQLTVSLTVPESEYNRKLGDFQVRVEFLSGNGKITACSSYPCMLRFKSQPIRFVETFLKSAPLIAGFQSESQVLNIKMNKFTEGLEPTACLKMTLEPRAEYQHGAGIPQVYAASVALESELPKLKKIIWYWRRTLFVWASIMSFLTELVFILAFCRPMIVQGTGKPRIGSTAWDSHSNTIFRNKRT</sequence>
<evidence type="ECO:0000256" key="6">
    <source>
        <dbReference type="ARBA" id="ARBA00023136"/>
    </source>
</evidence>
<dbReference type="GO" id="GO:0034389">
    <property type="term" value="P:lipid droplet organization"/>
    <property type="evidence" value="ECO:0000318"/>
    <property type="project" value="GO_Central"/>
</dbReference>
<dbReference type="Pfam" id="PF06775">
    <property type="entry name" value="Seipin"/>
    <property type="match status" value="1"/>
</dbReference>
<accession>A0A6P9F521</accession>
<protein>
    <submittedName>
        <fullName evidence="9">Seipin-3-like</fullName>
    </submittedName>
</protein>
<dbReference type="RefSeq" id="XP_035549767.1">
    <property type="nucleotide sequence ID" value="XM_035693874.1"/>
</dbReference>
<keyword evidence="8" id="KW-1185">Reference proteome</keyword>
<feature type="transmembrane region" description="Helical" evidence="7">
    <location>
        <begin position="412"/>
        <end position="431"/>
    </location>
</feature>
<keyword evidence="4 7" id="KW-1133">Transmembrane helix</keyword>
<dbReference type="PANTHER" id="PTHR21212:SF6">
    <property type="entry name" value="SEIPIN-2-LIKE"/>
    <property type="match status" value="1"/>
</dbReference>
<dbReference type="InParanoid" id="A0A6P9F521"/>
<dbReference type="OrthoDB" id="3990054at2759"/>
<evidence type="ECO:0000256" key="4">
    <source>
        <dbReference type="ARBA" id="ARBA00022989"/>
    </source>
</evidence>
<evidence type="ECO:0000256" key="7">
    <source>
        <dbReference type="SAM" id="Phobius"/>
    </source>
</evidence>
<dbReference type="GO" id="GO:0019915">
    <property type="term" value="P:lipid storage"/>
    <property type="evidence" value="ECO:0000318"/>
    <property type="project" value="GO_Central"/>
</dbReference>
<dbReference type="GO" id="GO:0005789">
    <property type="term" value="C:endoplasmic reticulum membrane"/>
    <property type="evidence" value="ECO:0000318"/>
    <property type="project" value="GO_Central"/>
</dbReference>
<proteinExistence type="predicted"/>
<dbReference type="CDD" id="cd23995">
    <property type="entry name" value="Seipin_BSCL2_like"/>
    <property type="match status" value="1"/>
</dbReference>
<dbReference type="Proteomes" id="UP000235220">
    <property type="component" value="Chromosome 9"/>
</dbReference>
<dbReference type="GeneID" id="108985348"/>
<comment type="subcellular location">
    <subcellularLocation>
        <location evidence="1">Endoplasmic reticulum membrane</location>
        <topology evidence="1">Multi-pass membrane protein</topology>
    </subcellularLocation>
</comment>
<keyword evidence="2 7" id="KW-0812">Transmembrane</keyword>
<dbReference type="GO" id="GO:0140042">
    <property type="term" value="P:lipid droplet formation"/>
    <property type="evidence" value="ECO:0007669"/>
    <property type="project" value="UniProtKB-ARBA"/>
</dbReference>
<keyword evidence="3" id="KW-0256">Endoplasmic reticulum</keyword>
<feature type="transmembrane region" description="Helical" evidence="7">
    <location>
        <begin position="251"/>
        <end position="272"/>
    </location>
</feature>
<evidence type="ECO:0000256" key="2">
    <source>
        <dbReference type="ARBA" id="ARBA00022692"/>
    </source>
</evidence>
<gene>
    <name evidence="9" type="primary">LOC108985348</name>
</gene>
<evidence type="ECO:0000313" key="9">
    <source>
        <dbReference type="RefSeq" id="XP_035549767.1"/>
    </source>
</evidence>
<organism evidence="8 9">
    <name type="scientific">Juglans regia</name>
    <name type="common">English walnut</name>
    <dbReference type="NCBI Taxonomy" id="51240"/>
    <lineage>
        <taxon>Eukaryota</taxon>
        <taxon>Viridiplantae</taxon>
        <taxon>Streptophyta</taxon>
        <taxon>Embryophyta</taxon>
        <taxon>Tracheophyta</taxon>
        <taxon>Spermatophyta</taxon>
        <taxon>Magnoliopsida</taxon>
        <taxon>eudicotyledons</taxon>
        <taxon>Gunneridae</taxon>
        <taxon>Pentapetalae</taxon>
        <taxon>rosids</taxon>
        <taxon>fabids</taxon>
        <taxon>Fagales</taxon>
        <taxon>Juglandaceae</taxon>
        <taxon>Juglans</taxon>
    </lineage>
</organism>
<name>A0A6P9F521_JUGRE</name>
<evidence type="ECO:0000256" key="3">
    <source>
        <dbReference type="ARBA" id="ARBA00022824"/>
    </source>
</evidence>
<dbReference type="PANTHER" id="PTHR21212">
    <property type="entry name" value="BERNARDINELLI-SEIP CONGENITAL LIPODYSTROPHY 2 HOMOLOG BSCL2 PROTEIN"/>
    <property type="match status" value="1"/>
</dbReference>
<reference evidence="9" key="1">
    <citation type="submission" date="2025-08" db="UniProtKB">
        <authorList>
            <consortium name="RefSeq"/>
        </authorList>
    </citation>
    <scope>IDENTIFICATION</scope>
    <source>
        <tissue evidence="9">Leaves</tissue>
    </source>
</reference>
<keyword evidence="5" id="KW-0443">Lipid metabolism</keyword>
<dbReference type="AlphaFoldDB" id="A0A6P9F521"/>
<evidence type="ECO:0000256" key="5">
    <source>
        <dbReference type="ARBA" id="ARBA00023098"/>
    </source>
</evidence>
<keyword evidence="6 7" id="KW-0472">Membrane</keyword>
<dbReference type="KEGG" id="jre:108985348"/>
<dbReference type="InterPro" id="IPR009617">
    <property type="entry name" value="Seipin"/>
</dbReference>
<feature type="transmembrane region" description="Helical" evidence="7">
    <location>
        <begin position="182"/>
        <end position="205"/>
    </location>
</feature>